<dbReference type="PANTHER" id="PTHR13621:SF2">
    <property type="entry name" value="PROLINE-RICH PROTEIN PRCC"/>
    <property type="match status" value="1"/>
</dbReference>
<feature type="compositionally biased region" description="Polar residues" evidence="1">
    <location>
        <begin position="98"/>
        <end position="109"/>
    </location>
</feature>
<feature type="region of interest" description="Disordered" evidence="1">
    <location>
        <begin position="1"/>
        <end position="192"/>
    </location>
</feature>
<dbReference type="Pfam" id="PF10253">
    <property type="entry name" value="PRCC"/>
    <property type="match status" value="1"/>
</dbReference>
<dbReference type="OrthoDB" id="206969at2759"/>
<reference evidence="2" key="1">
    <citation type="submission" date="2019-12" db="EMBL/GenBank/DDBJ databases">
        <authorList>
            <person name="Scholes J."/>
        </authorList>
    </citation>
    <scope>NUCLEOTIDE SEQUENCE</scope>
</reference>
<keyword evidence="3" id="KW-1185">Reference proteome</keyword>
<dbReference type="GO" id="GO:0005634">
    <property type="term" value="C:nucleus"/>
    <property type="evidence" value="ECO:0007669"/>
    <property type="project" value="TreeGrafter"/>
</dbReference>
<evidence type="ECO:0000256" key="1">
    <source>
        <dbReference type="SAM" id="MobiDB-lite"/>
    </source>
</evidence>
<evidence type="ECO:0000313" key="3">
    <source>
        <dbReference type="Proteomes" id="UP001153555"/>
    </source>
</evidence>
<feature type="compositionally biased region" description="Basic and acidic residues" evidence="1">
    <location>
        <begin position="83"/>
        <end position="97"/>
    </location>
</feature>
<feature type="compositionally biased region" description="Acidic residues" evidence="1">
    <location>
        <begin position="148"/>
        <end position="157"/>
    </location>
</feature>
<feature type="compositionally biased region" description="Polar residues" evidence="1">
    <location>
        <begin position="167"/>
        <end position="178"/>
    </location>
</feature>
<feature type="region of interest" description="Disordered" evidence="1">
    <location>
        <begin position="208"/>
        <end position="230"/>
    </location>
</feature>
<protein>
    <recommendedName>
        <fullName evidence="4">Proline-rich protein PRCC</fullName>
    </recommendedName>
</protein>
<dbReference type="AlphaFoldDB" id="A0A9N7RBS4"/>
<dbReference type="InterPro" id="IPR018800">
    <property type="entry name" value="PRCC"/>
</dbReference>
<dbReference type="PANTHER" id="PTHR13621">
    <property type="entry name" value="PROLINE-RICH PROTEIN PRCC"/>
    <property type="match status" value="1"/>
</dbReference>
<organism evidence="2 3">
    <name type="scientific">Striga hermonthica</name>
    <name type="common">Purple witchweed</name>
    <name type="synonym">Buchnera hermonthica</name>
    <dbReference type="NCBI Taxonomy" id="68872"/>
    <lineage>
        <taxon>Eukaryota</taxon>
        <taxon>Viridiplantae</taxon>
        <taxon>Streptophyta</taxon>
        <taxon>Embryophyta</taxon>
        <taxon>Tracheophyta</taxon>
        <taxon>Spermatophyta</taxon>
        <taxon>Magnoliopsida</taxon>
        <taxon>eudicotyledons</taxon>
        <taxon>Gunneridae</taxon>
        <taxon>Pentapetalae</taxon>
        <taxon>asterids</taxon>
        <taxon>lamiids</taxon>
        <taxon>Lamiales</taxon>
        <taxon>Orobanchaceae</taxon>
        <taxon>Buchnereae</taxon>
        <taxon>Striga</taxon>
    </lineage>
</organism>
<name>A0A9N7RBS4_STRHE</name>
<sequence>MDSLLANYASSDDDDNQPSPRVPSEKPVRSDSIAGEERGEESSPKSTATRGGIFNSLPPPKSSLFNSLLPPKSKPFTNPKPQIESEHQREVNGREEQNAGSSNPKPSSASLFSSLPRPKSSSSSSSSSTAKRVVQFRPPTIVNPKKDEDDDSDEDEQERQRKKAKETISTASATSFLSSIPAPKHSATLGSLPSALGRRSMLETDTRASIATTGSDSVVGPVKPSEVSHGYSGLNSESGYYGENAADGNFDLAPESGISMGSDAGMNDINAVNDYSTSSGGESSAYHGYYGIGPSENEGSYGVSDYPYGNGDYTAYAGGYGDYGNNAQYENNWNNMTSLPEPEVSGAVEPSFPVPGKRGRKDVPPQIIEVKQDELIKNRPREDQVKMTGVAFGPAYQPASTKGKPTKLHKRKHQIDSLYFDMRQKEMELAERRAKGFLTKAQTQAKYGW</sequence>
<gene>
    <name evidence="2" type="ORF">SHERM_18668</name>
</gene>
<dbReference type="Proteomes" id="UP001153555">
    <property type="component" value="Unassembled WGS sequence"/>
</dbReference>
<comment type="caution">
    <text evidence="2">The sequence shown here is derived from an EMBL/GenBank/DDBJ whole genome shotgun (WGS) entry which is preliminary data.</text>
</comment>
<evidence type="ECO:0000313" key="2">
    <source>
        <dbReference type="EMBL" id="CAA0820666.1"/>
    </source>
</evidence>
<dbReference type="EMBL" id="CACSLK010020742">
    <property type="protein sequence ID" value="CAA0820666.1"/>
    <property type="molecule type" value="Genomic_DNA"/>
</dbReference>
<feature type="compositionally biased region" description="Low complexity" evidence="1">
    <location>
        <begin position="110"/>
        <end position="128"/>
    </location>
</feature>
<accession>A0A9N7RBS4</accession>
<evidence type="ECO:0008006" key="4">
    <source>
        <dbReference type="Google" id="ProtNLM"/>
    </source>
</evidence>
<proteinExistence type="predicted"/>
<feature type="compositionally biased region" description="Basic and acidic residues" evidence="1">
    <location>
        <begin position="23"/>
        <end position="43"/>
    </location>
</feature>